<feature type="transmembrane region" description="Helical" evidence="1">
    <location>
        <begin position="236"/>
        <end position="259"/>
    </location>
</feature>
<evidence type="ECO:0000313" key="3">
    <source>
        <dbReference type="EMBL" id="MWT84263.1"/>
    </source>
</evidence>
<gene>
    <name evidence="3" type="ORF">GP954_03515</name>
</gene>
<name>A0A6D0JZ91_ECOLX</name>
<keyword evidence="1" id="KW-1133">Transmembrane helix</keyword>
<dbReference type="Proteomes" id="UP000480485">
    <property type="component" value="Unassembled WGS sequence"/>
</dbReference>
<sequence length="339" mass="38492">MHQITNEQSLSISYMKAIGIIVVVIGHYTSGFFNVMHPYLYHMPFFFFVGGLTLKNEIVTFNALRKLSKKIIPYIVFTYILTGVLAITINKFTGLYFGEPFTTNPLEKNFHNNPLFLVCWFLLAYYLSSIISRIIISVTTEFKHQNITLIIIAIIIGFVALNICAVKFKETGYQIYNVSAQSLYGSMFMLLGFSLKKQSLTVNNPISAMVLIVITGTMISFGLIKQSAMAWSTYPSGFIMTSIASLICIFVVLIISNILSSKYNRLLKMIGDNSKTIMSWHLSVFAMLNLLFLFFGFENHEHGKLNNVYNQFSFILYVFLGIIVPILPIMIKNKLKIIT</sequence>
<dbReference type="Pfam" id="PF01757">
    <property type="entry name" value="Acyl_transf_3"/>
    <property type="match status" value="1"/>
</dbReference>
<feature type="transmembrane region" description="Helical" evidence="1">
    <location>
        <begin position="147"/>
        <end position="168"/>
    </location>
</feature>
<proteinExistence type="predicted"/>
<comment type="caution">
    <text evidence="3">The sequence shown here is derived from an EMBL/GenBank/DDBJ whole genome shotgun (WGS) entry which is preliminary data.</text>
</comment>
<accession>A0A6D0JZ91</accession>
<protein>
    <submittedName>
        <fullName evidence="3">Acyltransferase family protein</fullName>
    </submittedName>
</protein>
<evidence type="ECO:0000256" key="1">
    <source>
        <dbReference type="SAM" id="Phobius"/>
    </source>
</evidence>
<feature type="transmembrane region" description="Helical" evidence="1">
    <location>
        <begin position="206"/>
        <end position="224"/>
    </location>
</feature>
<keyword evidence="1" id="KW-0812">Transmembrane</keyword>
<keyword evidence="1" id="KW-0472">Membrane</keyword>
<keyword evidence="3" id="KW-0808">Transferase</keyword>
<feature type="transmembrane region" description="Helical" evidence="1">
    <location>
        <begin position="115"/>
        <end position="135"/>
    </location>
</feature>
<feature type="transmembrane region" description="Helical" evidence="1">
    <location>
        <begin position="12"/>
        <end position="33"/>
    </location>
</feature>
<feature type="domain" description="Acyltransferase 3" evidence="2">
    <location>
        <begin position="11"/>
        <end position="325"/>
    </location>
</feature>
<dbReference type="InterPro" id="IPR002656">
    <property type="entry name" value="Acyl_transf_3_dom"/>
</dbReference>
<feature type="transmembrane region" description="Helical" evidence="1">
    <location>
        <begin position="174"/>
        <end position="194"/>
    </location>
</feature>
<feature type="transmembrane region" description="Helical" evidence="1">
    <location>
        <begin position="280"/>
        <end position="297"/>
    </location>
</feature>
<dbReference type="GO" id="GO:0016747">
    <property type="term" value="F:acyltransferase activity, transferring groups other than amino-acyl groups"/>
    <property type="evidence" value="ECO:0007669"/>
    <property type="project" value="InterPro"/>
</dbReference>
<feature type="transmembrane region" description="Helical" evidence="1">
    <location>
        <begin position="39"/>
        <end position="59"/>
    </location>
</feature>
<keyword evidence="3" id="KW-0012">Acyltransferase</keyword>
<dbReference type="RefSeq" id="WP_160450536.1">
    <property type="nucleotide sequence ID" value="NZ_WTRB01000003.1"/>
</dbReference>
<evidence type="ECO:0000259" key="2">
    <source>
        <dbReference type="Pfam" id="PF01757"/>
    </source>
</evidence>
<dbReference type="EMBL" id="WTRN01000020">
    <property type="protein sequence ID" value="MWT84263.1"/>
    <property type="molecule type" value="Genomic_DNA"/>
</dbReference>
<feature type="transmembrane region" description="Helical" evidence="1">
    <location>
        <begin position="71"/>
        <end position="95"/>
    </location>
</feature>
<evidence type="ECO:0000313" key="4">
    <source>
        <dbReference type="Proteomes" id="UP000480485"/>
    </source>
</evidence>
<organism evidence="3 4">
    <name type="scientific">Escherichia coli</name>
    <dbReference type="NCBI Taxonomy" id="562"/>
    <lineage>
        <taxon>Bacteria</taxon>
        <taxon>Pseudomonadati</taxon>
        <taxon>Pseudomonadota</taxon>
        <taxon>Gammaproteobacteria</taxon>
        <taxon>Enterobacterales</taxon>
        <taxon>Enterobacteriaceae</taxon>
        <taxon>Escherichia</taxon>
    </lineage>
</organism>
<feature type="transmembrane region" description="Helical" evidence="1">
    <location>
        <begin position="309"/>
        <end position="331"/>
    </location>
</feature>
<dbReference type="AlphaFoldDB" id="A0A6D0JZ91"/>
<reference evidence="3 4" key="1">
    <citation type="submission" date="2019-12" db="EMBL/GenBank/DDBJ databases">
        <title>Enteriobacteria Tanzani isolates_8377-8380.</title>
        <authorList>
            <person name="Subbiah M."/>
            <person name="Call D."/>
        </authorList>
    </citation>
    <scope>NUCLEOTIDE SEQUENCE [LARGE SCALE GENOMIC DNA]</scope>
    <source>
        <strain evidence="3 4">8378wC7</strain>
    </source>
</reference>